<feature type="domain" description="Reverse transcriptase" evidence="2">
    <location>
        <begin position="494"/>
        <end position="768"/>
    </location>
</feature>
<feature type="coiled-coil region" evidence="1">
    <location>
        <begin position="300"/>
        <end position="362"/>
    </location>
</feature>
<sequence length="1247" mass="148721">MELKGYVNNINGLNSPNKRKILFNYLKKCKFDVVSLQETHIHQRHAGHLINKSIGNEYISSAPEKKRGVVTYVNPKWISELAFKDEEGRMIGVKIKIYNKILLVCNVYTPTGPKTNFINTLKDKIAEQEFEELIIMGDFNGIIDPDLDKKGDGNGGKKLKNGKLPINFQKLLQDWDLKDAWRIHHQLEKDYTFFSNRHKSWSRIDMTWMSTSLIPKISKIRIMPRNYSDHCPIEFIINKTQKTRTWRLNGNLLKSEEDIIKNKKIIKEYFKINDSDEVTQQIVWEASKAVMRGHFIQQTAQKNKQRREALNKVLEEIKIKEKRLKEAPGDKRIKQELEIFKKQKTNLELEELEKKLRYIKQQHFQHANKPGRWLAWRIRRKKQSQHITEIKADGKYYTTEQEIVKQFNKFYSKLYTKDQIKKEEIMSFIGKQKLAKITDQQREKLNKEISEQEIKKTIRKIDGNKAPGPDGLTGIYYKVFIDELTPYLKKIMNRILDNNEIPDSWKFATITMIHKEGQDPQNVKNYRPISLLNQDYKIFTSILADRLKEVLKDWIKEEQSGFLPGRQLKDNVREIVDIIEYYEKSNKEEIALLAIDMEKAFDSLNWDFFKILINELDMGYRFNNAINKIYEKQEATIRINSIESKKFKISKGTRQGCPLSPLLFIFALETLINSIREDTELKGAKIRKEQYKIKAYADDLICIIEEPVRTVGNWLNKLENFGKISGLKINKDKTTFLTKNMTEKRQFELTTISGIKVSKKIKYLGIILTAKNSQLIENNYDTRWKDIQKYLATWKDQKLSFMGRIAAMKMTILPKMLFLFQCIPIIRNAVRFKKWNKDINKFIWSNKKPRIKRVYMIDEKKRGGLALPDLQLYHEACGLMWIRDWTTLKKTKLLTLEGADLRFGWHAYLWYEKRKIDRNFGDHFIRSSLIKIWDKYKRRIFLKTPLWVSPLEACQRREMGGILWPKYKDILTKEKGIFEPKTQEMLSQDFKNIGWFQYAQIKEYFNIDKKIGFEDKETCWDKIIQLESKIISKIYKKILEWNTEQVSIKECMTKWARNIGYPIKLEEWEKCWNKRLKYTYSVDLKENWIKIFFRWHLTPQKLSKIYKKTSNKCWKCGDQEGSYYHCWWTCKRAKEFWKEIHQNIQKILSIKINLDPKILLLGMLDLEDRNKEILFCYLTTAARIVYAKEWRTKIRPEINAWFNKILEIMNMDKLTYLLSNTQGKPRKATNWEPMKDYLRNENFKVII</sequence>
<evidence type="ECO:0000313" key="4">
    <source>
        <dbReference type="Proteomes" id="UP000001646"/>
    </source>
</evidence>
<dbReference type="CDD" id="cd09076">
    <property type="entry name" value="L1-EN"/>
    <property type="match status" value="1"/>
</dbReference>
<evidence type="ECO:0000313" key="3">
    <source>
        <dbReference type="Ensembl" id="ENSACAP00000031248.1"/>
    </source>
</evidence>
<name>A0A803T7Q8_ANOCA</name>
<organism evidence="3 4">
    <name type="scientific">Anolis carolinensis</name>
    <name type="common">Green anole</name>
    <name type="synonym">American chameleon</name>
    <dbReference type="NCBI Taxonomy" id="28377"/>
    <lineage>
        <taxon>Eukaryota</taxon>
        <taxon>Metazoa</taxon>
        <taxon>Chordata</taxon>
        <taxon>Craniata</taxon>
        <taxon>Vertebrata</taxon>
        <taxon>Euteleostomi</taxon>
        <taxon>Lepidosauria</taxon>
        <taxon>Squamata</taxon>
        <taxon>Bifurcata</taxon>
        <taxon>Unidentata</taxon>
        <taxon>Episquamata</taxon>
        <taxon>Toxicofera</taxon>
        <taxon>Iguania</taxon>
        <taxon>Dactyloidae</taxon>
        <taxon>Anolis</taxon>
    </lineage>
</organism>
<keyword evidence="4" id="KW-1185">Reference proteome</keyword>
<evidence type="ECO:0000256" key="1">
    <source>
        <dbReference type="SAM" id="Coils"/>
    </source>
</evidence>
<accession>A0A803T7Q8</accession>
<dbReference type="InterPro" id="IPR000477">
    <property type="entry name" value="RT_dom"/>
</dbReference>
<dbReference type="GeneTree" id="ENSGT01150000286916"/>
<dbReference type="InterPro" id="IPR005135">
    <property type="entry name" value="Endo/exonuclease/phosphatase"/>
</dbReference>
<dbReference type="Gene3D" id="3.60.10.10">
    <property type="entry name" value="Endonuclease/exonuclease/phosphatase"/>
    <property type="match status" value="1"/>
</dbReference>
<dbReference type="SUPFAM" id="SSF56672">
    <property type="entry name" value="DNA/RNA polymerases"/>
    <property type="match status" value="1"/>
</dbReference>
<dbReference type="PROSITE" id="PS50878">
    <property type="entry name" value="RT_POL"/>
    <property type="match status" value="1"/>
</dbReference>
<dbReference type="Pfam" id="PF03372">
    <property type="entry name" value="Exo_endo_phos"/>
    <property type="match status" value="1"/>
</dbReference>
<dbReference type="Pfam" id="PF00078">
    <property type="entry name" value="RVT_1"/>
    <property type="match status" value="1"/>
</dbReference>
<dbReference type="AlphaFoldDB" id="A0A803T7Q8"/>
<reference evidence="3" key="2">
    <citation type="submission" date="2025-08" db="UniProtKB">
        <authorList>
            <consortium name="Ensembl"/>
        </authorList>
    </citation>
    <scope>IDENTIFICATION</scope>
</reference>
<dbReference type="PANTHER" id="PTHR31635:SF196">
    <property type="entry name" value="REVERSE TRANSCRIPTASE DOMAIN-CONTAINING PROTEIN-RELATED"/>
    <property type="match status" value="1"/>
</dbReference>
<dbReference type="InParanoid" id="A0A803T7Q8"/>
<evidence type="ECO:0000259" key="2">
    <source>
        <dbReference type="PROSITE" id="PS50878"/>
    </source>
</evidence>
<protein>
    <recommendedName>
        <fullName evidence="2">Reverse transcriptase domain-containing protein</fullName>
    </recommendedName>
</protein>
<dbReference type="InterPro" id="IPR043502">
    <property type="entry name" value="DNA/RNA_pol_sf"/>
</dbReference>
<dbReference type="Ensembl" id="ENSACAT00000038263.1">
    <property type="protein sequence ID" value="ENSACAP00000031248.1"/>
    <property type="gene ID" value="ENSACAG00000044105.1"/>
</dbReference>
<reference evidence="3" key="3">
    <citation type="submission" date="2025-09" db="UniProtKB">
        <authorList>
            <consortium name="Ensembl"/>
        </authorList>
    </citation>
    <scope>IDENTIFICATION</scope>
</reference>
<reference evidence="3" key="1">
    <citation type="submission" date="2009-12" db="EMBL/GenBank/DDBJ databases">
        <title>The Genome Sequence of Anolis carolinensis (Green Anole Lizard).</title>
        <authorList>
            <consortium name="The Genome Sequencing Platform"/>
            <person name="Di Palma F."/>
            <person name="Alfoldi J."/>
            <person name="Heiman D."/>
            <person name="Young S."/>
            <person name="Grabherr M."/>
            <person name="Johnson J."/>
            <person name="Lander E.S."/>
            <person name="Lindblad-Toh K."/>
        </authorList>
    </citation>
    <scope>NUCLEOTIDE SEQUENCE [LARGE SCALE GENOMIC DNA]</scope>
    <source>
        <strain evidence="3">JBL SC #1</strain>
    </source>
</reference>
<dbReference type="Proteomes" id="UP000001646">
    <property type="component" value="Unplaced"/>
</dbReference>
<dbReference type="CDD" id="cd01650">
    <property type="entry name" value="RT_nLTR_like"/>
    <property type="match status" value="1"/>
</dbReference>
<dbReference type="PANTHER" id="PTHR31635">
    <property type="entry name" value="REVERSE TRANSCRIPTASE DOMAIN-CONTAINING PROTEIN-RELATED"/>
    <property type="match status" value="1"/>
</dbReference>
<keyword evidence="1" id="KW-0175">Coiled coil</keyword>
<proteinExistence type="predicted"/>
<dbReference type="InterPro" id="IPR036691">
    <property type="entry name" value="Endo/exonu/phosph_ase_sf"/>
</dbReference>
<dbReference type="SUPFAM" id="SSF56219">
    <property type="entry name" value="DNase I-like"/>
    <property type="match status" value="1"/>
</dbReference>
<dbReference type="GO" id="GO:0003824">
    <property type="term" value="F:catalytic activity"/>
    <property type="evidence" value="ECO:0007669"/>
    <property type="project" value="InterPro"/>
</dbReference>